<feature type="region of interest" description="Disordered" evidence="1">
    <location>
        <begin position="1"/>
        <end position="38"/>
    </location>
</feature>
<evidence type="ECO:0000313" key="3">
    <source>
        <dbReference type="Proteomes" id="UP000016648"/>
    </source>
</evidence>
<dbReference type="Proteomes" id="UP000016648">
    <property type="component" value="Unassembled WGS sequence"/>
</dbReference>
<dbReference type="EMBL" id="AWEY01000035">
    <property type="protein sequence ID" value="ERK38616.1"/>
    <property type="molecule type" value="Genomic_DNA"/>
</dbReference>
<proteinExistence type="predicted"/>
<sequence length="38" mass="4012">MSSAKVVPGFHGQKKDGDASRNGDNLHTSISLQVVFSP</sequence>
<dbReference type="AlphaFoldDB" id="U2P364"/>
<dbReference type="PATRIC" id="fig|1115809.3.peg.2079"/>
<name>U2P364_9BACT</name>
<protein>
    <submittedName>
        <fullName evidence="2">Uncharacterized protein</fullName>
    </submittedName>
</protein>
<feature type="compositionally biased region" description="Polar residues" evidence="1">
    <location>
        <begin position="22"/>
        <end position="38"/>
    </location>
</feature>
<comment type="caution">
    <text evidence="2">The sequence shown here is derived from an EMBL/GenBank/DDBJ whole genome shotgun (WGS) entry which is preliminary data.</text>
</comment>
<evidence type="ECO:0000256" key="1">
    <source>
        <dbReference type="SAM" id="MobiDB-lite"/>
    </source>
</evidence>
<gene>
    <name evidence="2" type="ORF">HMPREF9135_1895</name>
</gene>
<reference evidence="2 3" key="1">
    <citation type="submission" date="2013-08" db="EMBL/GenBank/DDBJ databases">
        <authorList>
            <person name="Durkin A.S."/>
            <person name="Haft D.R."/>
            <person name="McCorrison J."/>
            <person name="Torralba M."/>
            <person name="Gillis M."/>
            <person name="Haft D.H."/>
            <person name="Methe B."/>
            <person name="Sutton G."/>
            <person name="Nelson K.E."/>
        </authorList>
    </citation>
    <scope>NUCLEOTIDE SEQUENCE [LARGE SCALE GENOMIC DNA]</scope>
    <source>
        <strain evidence="2 3">F0067</strain>
    </source>
</reference>
<accession>U2P364</accession>
<evidence type="ECO:0000313" key="2">
    <source>
        <dbReference type="EMBL" id="ERK38616.1"/>
    </source>
</evidence>
<keyword evidence="3" id="KW-1185">Reference proteome</keyword>
<organism evidence="2 3">
    <name type="scientific">Segatella baroniae F0067</name>
    <dbReference type="NCBI Taxonomy" id="1115809"/>
    <lineage>
        <taxon>Bacteria</taxon>
        <taxon>Pseudomonadati</taxon>
        <taxon>Bacteroidota</taxon>
        <taxon>Bacteroidia</taxon>
        <taxon>Bacteroidales</taxon>
        <taxon>Prevotellaceae</taxon>
        <taxon>Segatella</taxon>
    </lineage>
</organism>